<evidence type="ECO:0000256" key="1">
    <source>
        <dbReference type="ARBA" id="ARBA00004651"/>
    </source>
</evidence>
<protein>
    <submittedName>
        <fullName evidence="7">YihY/virulence factor BrkB family protein</fullName>
    </submittedName>
</protein>
<comment type="subcellular location">
    <subcellularLocation>
        <location evidence="1">Cell membrane</location>
        <topology evidence="1">Multi-pass membrane protein</topology>
    </subcellularLocation>
</comment>
<comment type="caution">
    <text evidence="7">The sequence shown here is derived from an EMBL/GenBank/DDBJ whole genome shotgun (WGS) entry which is preliminary data.</text>
</comment>
<evidence type="ECO:0000313" key="8">
    <source>
        <dbReference type="Proteomes" id="UP001595898"/>
    </source>
</evidence>
<gene>
    <name evidence="7" type="ORF">ACFO5R_09735</name>
</gene>
<reference evidence="7 8" key="1">
    <citation type="journal article" date="2019" name="Int. J. Syst. Evol. Microbiol.">
        <title>The Global Catalogue of Microorganisms (GCM) 10K type strain sequencing project: providing services to taxonomists for standard genome sequencing and annotation.</title>
        <authorList>
            <consortium name="The Broad Institute Genomics Platform"/>
            <consortium name="The Broad Institute Genome Sequencing Center for Infectious Disease"/>
            <person name="Wu L."/>
            <person name="Ma J."/>
        </authorList>
    </citation>
    <scope>NUCLEOTIDE SEQUENCE [LARGE SCALE GENOMIC DNA]</scope>
    <source>
        <strain evidence="7 8">WLHS5</strain>
    </source>
</reference>
<feature type="transmembrane region" description="Helical" evidence="6">
    <location>
        <begin position="129"/>
        <end position="152"/>
    </location>
</feature>
<keyword evidence="3 6" id="KW-0812">Transmembrane</keyword>
<dbReference type="NCBIfam" id="TIGR00765">
    <property type="entry name" value="yihY_not_rbn"/>
    <property type="match status" value="1"/>
</dbReference>
<evidence type="ECO:0000256" key="4">
    <source>
        <dbReference type="ARBA" id="ARBA00022989"/>
    </source>
</evidence>
<dbReference type="InterPro" id="IPR017039">
    <property type="entry name" value="Virul_fac_BrkB"/>
</dbReference>
<evidence type="ECO:0000256" key="3">
    <source>
        <dbReference type="ARBA" id="ARBA00022692"/>
    </source>
</evidence>
<sequence>MEVPETLTAIYRTASDRDITFLAAGFAYYAFVSLIPMVLLALVVGSLLGGEATAERLVVVAGDFLPPAGQELVTDALTTESGRTEATVVALLVSSWGALKVFRGLSLAFDKVYDEVAEDSLVDEIRDGLAVIVAGAGALVLMVVLGTIIGFAADTIPFAGALSWLTLLVGLVLVFLPIYYVLPPIPVAVSEILPGAFFAAVGWTILQAGFQLYAANAGQYAAYGAVGVVLLFVTWLYFAGILILLGAVINVVLSRPALAEERTADSVAGD</sequence>
<dbReference type="PIRSF" id="PIRSF035875">
    <property type="entry name" value="RNase_BN"/>
    <property type="match status" value="1"/>
</dbReference>
<evidence type="ECO:0000256" key="6">
    <source>
        <dbReference type="SAM" id="Phobius"/>
    </source>
</evidence>
<dbReference type="PANTHER" id="PTHR30213">
    <property type="entry name" value="INNER MEMBRANE PROTEIN YHJD"/>
    <property type="match status" value="1"/>
</dbReference>
<dbReference type="PANTHER" id="PTHR30213:SF0">
    <property type="entry name" value="UPF0761 MEMBRANE PROTEIN YIHY"/>
    <property type="match status" value="1"/>
</dbReference>
<dbReference type="EMBL" id="JBHSFA010000005">
    <property type="protein sequence ID" value="MFC4542207.1"/>
    <property type="molecule type" value="Genomic_DNA"/>
</dbReference>
<dbReference type="Pfam" id="PF03631">
    <property type="entry name" value="Virul_fac_BrkB"/>
    <property type="match status" value="1"/>
</dbReference>
<feature type="transmembrane region" description="Helical" evidence="6">
    <location>
        <begin position="192"/>
        <end position="214"/>
    </location>
</feature>
<keyword evidence="4 6" id="KW-1133">Transmembrane helix</keyword>
<evidence type="ECO:0000256" key="2">
    <source>
        <dbReference type="ARBA" id="ARBA00022475"/>
    </source>
</evidence>
<name>A0ABD5PNM7_9EURY</name>
<feature type="transmembrane region" description="Helical" evidence="6">
    <location>
        <begin position="158"/>
        <end position="180"/>
    </location>
</feature>
<feature type="transmembrane region" description="Helical" evidence="6">
    <location>
        <begin position="26"/>
        <end position="48"/>
    </location>
</feature>
<dbReference type="GO" id="GO:0005886">
    <property type="term" value="C:plasma membrane"/>
    <property type="evidence" value="ECO:0007669"/>
    <property type="project" value="UniProtKB-SubCell"/>
</dbReference>
<dbReference type="RefSeq" id="WP_250141607.1">
    <property type="nucleotide sequence ID" value="NZ_JALIQP010000004.1"/>
</dbReference>
<evidence type="ECO:0000313" key="7">
    <source>
        <dbReference type="EMBL" id="MFC4542207.1"/>
    </source>
</evidence>
<keyword evidence="5 6" id="KW-0472">Membrane</keyword>
<dbReference type="Proteomes" id="UP001595898">
    <property type="component" value="Unassembled WGS sequence"/>
</dbReference>
<dbReference type="AlphaFoldDB" id="A0ABD5PNM7"/>
<proteinExistence type="predicted"/>
<evidence type="ECO:0000256" key="5">
    <source>
        <dbReference type="ARBA" id="ARBA00023136"/>
    </source>
</evidence>
<keyword evidence="2" id="KW-1003">Cell membrane</keyword>
<feature type="transmembrane region" description="Helical" evidence="6">
    <location>
        <begin position="220"/>
        <end position="253"/>
    </location>
</feature>
<organism evidence="7 8">
    <name type="scientific">Halosolutus amylolyticus</name>
    <dbReference type="NCBI Taxonomy" id="2932267"/>
    <lineage>
        <taxon>Archaea</taxon>
        <taxon>Methanobacteriati</taxon>
        <taxon>Methanobacteriota</taxon>
        <taxon>Stenosarchaea group</taxon>
        <taxon>Halobacteria</taxon>
        <taxon>Halobacteriales</taxon>
        <taxon>Natrialbaceae</taxon>
        <taxon>Halosolutus</taxon>
    </lineage>
</organism>
<accession>A0ABD5PNM7</accession>
<keyword evidence="8" id="KW-1185">Reference proteome</keyword>